<organism evidence="1 2">
    <name type="scientific">Microterricola gilva</name>
    <dbReference type="NCBI Taxonomy" id="393267"/>
    <lineage>
        <taxon>Bacteria</taxon>
        <taxon>Bacillati</taxon>
        <taxon>Actinomycetota</taxon>
        <taxon>Actinomycetes</taxon>
        <taxon>Micrococcales</taxon>
        <taxon>Microbacteriaceae</taxon>
        <taxon>Microterricola</taxon>
    </lineage>
</organism>
<gene>
    <name evidence="1" type="ORF">EV379_0287</name>
</gene>
<evidence type="ECO:0000313" key="1">
    <source>
        <dbReference type="EMBL" id="RZU63998.1"/>
    </source>
</evidence>
<dbReference type="EMBL" id="SHLC01000001">
    <property type="protein sequence ID" value="RZU63998.1"/>
    <property type="molecule type" value="Genomic_DNA"/>
</dbReference>
<reference evidence="1 2" key="1">
    <citation type="submission" date="2019-02" db="EMBL/GenBank/DDBJ databases">
        <title>Sequencing the genomes of 1000 actinobacteria strains.</title>
        <authorList>
            <person name="Klenk H.-P."/>
        </authorList>
    </citation>
    <scope>NUCLEOTIDE SEQUENCE [LARGE SCALE GENOMIC DNA]</scope>
    <source>
        <strain evidence="1 2">DSM 18319</strain>
    </source>
</reference>
<proteinExistence type="predicted"/>
<evidence type="ECO:0000313" key="2">
    <source>
        <dbReference type="Proteomes" id="UP000291483"/>
    </source>
</evidence>
<dbReference type="OrthoDB" id="4988297at2"/>
<comment type="caution">
    <text evidence="1">The sequence shown here is derived from an EMBL/GenBank/DDBJ whole genome shotgun (WGS) entry which is preliminary data.</text>
</comment>
<dbReference type="RefSeq" id="WP_130504588.1">
    <property type="nucleotide sequence ID" value="NZ_SHLC01000001.1"/>
</dbReference>
<accession>A0A4Q8AI09</accession>
<name>A0A4Q8AI09_9MICO</name>
<keyword evidence="2" id="KW-1185">Reference proteome</keyword>
<protein>
    <submittedName>
        <fullName evidence="1">Uncharacterized protein</fullName>
    </submittedName>
</protein>
<dbReference type="AlphaFoldDB" id="A0A4Q8AI09"/>
<sequence>MGKGGRLRKQRAAGAATDAHASLLAAVELIGYSYGAYADCAAASAMLVLTGRHLSYELTPRPVSLLARQRSTDDLAFMGPRATALVPEHDHDRVENFRPGDPDEDTGHMVVTSENPLLMLDANLGQLRGYGMQAPDALVIRIGDTTPENGRWVANAPDLELVYLPDNNDALWDRYQEGLHAMADDAAKLAALIQAGRSTASIRAMLRPRS</sequence>
<dbReference type="Proteomes" id="UP000291483">
    <property type="component" value="Unassembled WGS sequence"/>
</dbReference>